<name>A0A3M7S0R1_BRAPC</name>
<gene>
    <name evidence="2" type="ORF">BpHYR1_046842</name>
</gene>
<dbReference type="Proteomes" id="UP000276133">
    <property type="component" value="Unassembled WGS sequence"/>
</dbReference>
<comment type="caution">
    <text evidence="2">The sequence shown here is derived from an EMBL/GenBank/DDBJ whole genome shotgun (WGS) entry which is preliminary data.</text>
</comment>
<dbReference type="AlphaFoldDB" id="A0A3M7S0R1"/>
<evidence type="ECO:0000256" key="1">
    <source>
        <dbReference type="SAM" id="MobiDB-lite"/>
    </source>
</evidence>
<sequence>MMVRNDPRIYSQNNNIPIVFGTQQGRTVQRLPLQDILIQQNIQNTSTSVSTPIVYNKNGSVRKPLGRKKGSMKKSTKEFFF</sequence>
<dbReference type="EMBL" id="REGN01002258">
    <property type="protein sequence ID" value="RNA29259.1"/>
    <property type="molecule type" value="Genomic_DNA"/>
</dbReference>
<accession>A0A3M7S0R1</accession>
<feature type="region of interest" description="Disordered" evidence="1">
    <location>
        <begin position="60"/>
        <end position="81"/>
    </location>
</feature>
<feature type="compositionally biased region" description="Basic residues" evidence="1">
    <location>
        <begin position="64"/>
        <end position="74"/>
    </location>
</feature>
<reference evidence="2 3" key="1">
    <citation type="journal article" date="2018" name="Sci. Rep.">
        <title>Genomic signatures of local adaptation to the degree of environmental predictability in rotifers.</title>
        <authorList>
            <person name="Franch-Gras L."/>
            <person name="Hahn C."/>
            <person name="Garcia-Roger E.M."/>
            <person name="Carmona M.J."/>
            <person name="Serra M."/>
            <person name="Gomez A."/>
        </authorList>
    </citation>
    <scope>NUCLEOTIDE SEQUENCE [LARGE SCALE GENOMIC DNA]</scope>
    <source>
        <strain evidence="2">HYR1</strain>
    </source>
</reference>
<proteinExistence type="predicted"/>
<keyword evidence="3" id="KW-1185">Reference proteome</keyword>
<evidence type="ECO:0000313" key="3">
    <source>
        <dbReference type="Proteomes" id="UP000276133"/>
    </source>
</evidence>
<evidence type="ECO:0000313" key="2">
    <source>
        <dbReference type="EMBL" id="RNA29259.1"/>
    </source>
</evidence>
<protein>
    <submittedName>
        <fullName evidence="2">Uncharacterized protein</fullName>
    </submittedName>
</protein>
<organism evidence="2 3">
    <name type="scientific">Brachionus plicatilis</name>
    <name type="common">Marine rotifer</name>
    <name type="synonym">Brachionus muelleri</name>
    <dbReference type="NCBI Taxonomy" id="10195"/>
    <lineage>
        <taxon>Eukaryota</taxon>
        <taxon>Metazoa</taxon>
        <taxon>Spiralia</taxon>
        <taxon>Gnathifera</taxon>
        <taxon>Rotifera</taxon>
        <taxon>Eurotatoria</taxon>
        <taxon>Monogononta</taxon>
        <taxon>Pseudotrocha</taxon>
        <taxon>Ploima</taxon>
        <taxon>Brachionidae</taxon>
        <taxon>Brachionus</taxon>
    </lineage>
</organism>